<feature type="region of interest" description="Disordered" evidence="5">
    <location>
        <begin position="256"/>
        <end position="344"/>
    </location>
</feature>
<feature type="compositionally biased region" description="Basic and acidic residues" evidence="5">
    <location>
        <begin position="261"/>
        <end position="273"/>
    </location>
</feature>
<feature type="compositionally biased region" description="Polar residues" evidence="5">
    <location>
        <begin position="368"/>
        <end position="380"/>
    </location>
</feature>
<evidence type="ECO:0000313" key="9">
    <source>
        <dbReference type="Proteomes" id="UP001562354"/>
    </source>
</evidence>
<dbReference type="InterPro" id="IPR005467">
    <property type="entry name" value="His_kinase_dom"/>
</dbReference>
<dbReference type="InterPro" id="IPR036097">
    <property type="entry name" value="HisK_dim/P_sf"/>
</dbReference>
<keyword evidence="3" id="KW-0418">Kinase</keyword>
<dbReference type="InterPro" id="IPR003594">
    <property type="entry name" value="HATPase_dom"/>
</dbReference>
<evidence type="ECO:0000256" key="1">
    <source>
        <dbReference type="ARBA" id="ARBA00022553"/>
    </source>
</evidence>
<feature type="modified residue" description="4-aspartylphosphate" evidence="4">
    <location>
        <position position="1218"/>
    </location>
</feature>
<dbReference type="CDD" id="cd00082">
    <property type="entry name" value="HisKA"/>
    <property type="match status" value="1"/>
</dbReference>
<dbReference type="SUPFAM" id="SSF55781">
    <property type="entry name" value="GAF domain-like"/>
    <property type="match status" value="1"/>
</dbReference>
<evidence type="ECO:0000259" key="7">
    <source>
        <dbReference type="PROSITE" id="PS50110"/>
    </source>
</evidence>
<dbReference type="InterPro" id="IPR003661">
    <property type="entry name" value="HisK_dim/P_dom"/>
</dbReference>
<dbReference type="InterPro" id="IPR004358">
    <property type="entry name" value="Sig_transdc_His_kin-like_C"/>
</dbReference>
<dbReference type="SMART" id="SM00448">
    <property type="entry name" value="REC"/>
    <property type="match status" value="1"/>
</dbReference>
<proteinExistence type="predicted"/>
<feature type="domain" description="Histidine kinase" evidence="6">
    <location>
        <begin position="594"/>
        <end position="873"/>
    </location>
</feature>
<dbReference type="SUPFAM" id="SSF55874">
    <property type="entry name" value="ATPase domain of HSP90 chaperone/DNA topoisomerase II/histidine kinase"/>
    <property type="match status" value="1"/>
</dbReference>
<dbReference type="PRINTS" id="PR00344">
    <property type="entry name" value="BCTRLSENSOR"/>
</dbReference>
<dbReference type="InterPro" id="IPR001789">
    <property type="entry name" value="Sig_transdc_resp-reg_receiver"/>
</dbReference>
<dbReference type="RefSeq" id="XP_069200909.1">
    <property type="nucleotide sequence ID" value="XM_069343095.1"/>
</dbReference>
<dbReference type="PANTHER" id="PTHR43719">
    <property type="entry name" value="TWO-COMPONENT HISTIDINE KINASE"/>
    <property type="match status" value="1"/>
</dbReference>
<dbReference type="SMART" id="SM00388">
    <property type="entry name" value="HisKA"/>
    <property type="match status" value="1"/>
</dbReference>
<sequence>MPIDPAKAKERALTLQEREMHRYYQPWLDAHGSSNKLSRQVNDLGHIDNFSLDKLSSMGYHARQSRDRALTAFAQLAALRLGVRRAMVSLLDSTHQYILAEATRTISLVDDNRHDEHDELWLGSTIVPKADAICECTLRRTYTVKDDKGNPYTAKAAVIPDLSLDPEYADRPYVNTKPGLRFYAGVPIRTRSGHVIGVYAVSDDNPRHSITYDELRFMQDIALSIMDHMEWARDRVDRYKGERIVRGMADFIEGSPSMRTLQEEKAADARKESIAQSQASAEGSKERDGGKSRIPGLSPRLSPQGSHITNIKETLSPDSARASSPSTRPRAPLPKREKGSSLTRMLDRAARILRESTLAEGVVFFGPNGNNTNAKSSLRAATSGRVRLSEAGGTATDDDRRASSNETAEGDPSTDSDGSSQLRSKVLGISLTNERDAPLFHNTALAVPTLENYFKLYPHGKSFHFSEAGSGLSSEDDSASESQKEKRSGDECEQNETDVDTDKVLKRKQKIRMTHTELLKNLPGVRNVIFLPLWDYMDDKMVAGAFLWTSATGKMMTLDDDLSYLRAFGNTIMSEVARLTALKDDRAKTTFIASMSHELRSPLHGILGSVEFLQDTAADSYQMGLINSISTCGKTLLETLDHVLDYSKINKIGRSKMRKNARSNKVTKAPVDSPMESLNITAEIDLGIVVEEVVEAVCAGHAFKMMHTGELGSNYTSHTFSRSSSVSTANSSMDTFNVRDGTVSVLLDISPRMSWRVRTQPGALRRIIMNLLGNALKYTPSGFVAVSLRARESATPNMIDATFRVVDSGKGMSEDFQKNRLFVPFSQEDTFQPGTGLGLSIVRQIVDSLGGTIDLKSVQDVGTEIDVSLSLPAAEISAPVGILNDEISSVAEKTRGLRLCLLDPNSQKEKAAYDHIARLDTTLREVCYGWFEMDIVKASSMQGVDADVFMYTEPPSVEYLLEHHSVRRNAKDGGNGKEVPLIIVCLNASEAISITANHSRRLTELGRIVEVIPQPCGPRKMAKVLSHCMRRVEEAFGHTMQEVSTSSLSPHRMNVVPTHPAYSKPCLPPRSESEDRRETDRTSQYLSEIASEVPRSTAISFPDEKPNLDSEQVGEFTDIRAEQMMAAKQASLISLPVNINGAKGGPQPMPTKPSIVPHVLLVDDNRINLQLLVMFMKKHKFTYAEASNGQEALDAYIASHDPEARERGGRPFDFVLMDISMPVMNGMEATRRIREFEAEKELPRATVIALTGLASKSAQQEAESSGIDIYMPKPVKFQELRPLLNRKDSAAEI</sequence>
<dbReference type="Gene3D" id="1.10.287.130">
    <property type="match status" value="1"/>
</dbReference>
<dbReference type="EMBL" id="JBFMKM010000008">
    <property type="protein sequence ID" value="KAL1304634.1"/>
    <property type="molecule type" value="Genomic_DNA"/>
</dbReference>
<dbReference type="PANTHER" id="PTHR43719:SF11">
    <property type="entry name" value="HISTIDINE KINASE_RESPONSE REGULATOR, PUTATIVE-RELATED"/>
    <property type="match status" value="1"/>
</dbReference>
<feature type="region of interest" description="Disordered" evidence="5">
    <location>
        <begin position="467"/>
        <end position="501"/>
    </location>
</feature>
<dbReference type="Proteomes" id="UP001562354">
    <property type="component" value="Unassembled WGS sequence"/>
</dbReference>
<dbReference type="Pfam" id="PF02518">
    <property type="entry name" value="HATPase_c"/>
    <property type="match status" value="1"/>
</dbReference>
<protein>
    <submittedName>
        <fullName evidence="8">Uncharacterized protein</fullName>
    </submittedName>
</protein>
<dbReference type="InterPro" id="IPR003018">
    <property type="entry name" value="GAF"/>
</dbReference>
<dbReference type="PROSITE" id="PS50109">
    <property type="entry name" value="HIS_KIN"/>
    <property type="match status" value="1"/>
</dbReference>
<dbReference type="PROSITE" id="PS50110">
    <property type="entry name" value="RESPONSE_REGULATORY"/>
    <property type="match status" value="1"/>
</dbReference>
<feature type="compositionally biased region" description="Basic and acidic residues" evidence="5">
    <location>
        <begin position="334"/>
        <end position="344"/>
    </location>
</feature>
<evidence type="ECO:0000256" key="5">
    <source>
        <dbReference type="SAM" id="MobiDB-lite"/>
    </source>
</evidence>
<keyword evidence="1 4" id="KW-0597">Phosphoprotein</keyword>
<keyword evidence="9" id="KW-1185">Reference proteome</keyword>
<name>A0ABR3PET1_9PEZI</name>
<feature type="compositionally biased region" description="Polar residues" evidence="5">
    <location>
        <begin position="301"/>
        <end position="313"/>
    </location>
</feature>
<dbReference type="GeneID" id="95977299"/>
<dbReference type="Pfam" id="PF01590">
    <property type="entry name" value="GAF"/>
    <property type="match status" value="1"/>
</dbReference>
<dbReference type="Pfam" id="PF00072">
    <property type="entry name" value="Response_reg"/>
    <property type="match status" value="1"/>
</dbReference>
<dbReference type="CDD" id="cd17546">
    <property type="entry name" value="REC_hyHK_CKI1_RcsC-like"/>
    <property type="match status" value="1"/>
</dbReference>
<dbReference type="SUPFAM" id="SSF52172">
    <property type="entry name" value="CheY-like"/>
    <property type="match status" value="1"/>
</dbReference>
<dbReference type="InterPro" id="IPR029016">
    <property type="entry name" value="GAF-like_dom_sf"/>
</dbReference>
<evidence type="ECO:0000256" key="2">
    <source>
        <dbReference type="ARBA" id="ARBA00022679"/>
    </source>
</evidence>
<keyword evidence="2" id="KW-0808">Transferase</keyword>
<comment type="caution">
    <text evidence="8">The sequence shown here is derived from an EMBL/GenBank/DDBJ whole genome shotgun (WGS) entry which is preliminary data.</text>
</comment>
<dbReference type="Gene3D" id="3.30.450.40">
    <property type="match status" value="1"/>
</dbReference>
<evidence type="ECO:0000256" key="4">
    <source>
        <dbReference type="PROSITE-ProRule" id="PRU00169"/>
    </source>
</evidence>
<feature type="region of interest" description="Disordered" evidence="5">
    <location>
        <begin position="366"/>
        <end position="422"/>
    </location>
</feature>
<feature type="region of interest" description="Disordered" evidence="5">
    <location>
        <begin position="1057"/>
        <end position="1083"/>
    </location>
</feature>
<gene>
    <name evidence="8" type="ORF">AAFC00_003598</name>
</gene>
<reference evidence="8 9" key="1">
    <citation type="submission" date="2024-07" db="EMBL/GenBank/DDBJ databases">
        <title>Draft sequence of the Neodothiora populina.</title>
        <authorList>
            <person name="Drown D.D."/>
            <person name="Schuette U.S."/>
            <person name="Buechlein A.B."/>
            <person name="Rusch D.R."/>
            <person name="Winton L.W."/>
            <person name="Adams G.A."/>
        </authorList>
    </citation>
    <scope>NUCLEOTIDE SEQUENCE [LARGE SCALE GENOMIC DNA]</scope>
    <source>
        <strain evidence="8 9">CPC 39397</strain>
    </source>
</reference>
<organism evidence="8 9">
    <name type="scientific">Neodothiora populina</name>
    <dbReference type="NCBI Taxonomy" id="2781224"/>
    <lineage>
        <taxon>Eukaryota</taxon>
        <taxon>Fungi</taxon>
        <taxon>Dikarya</taxon>
        <taxon>Ascomycota</taxon>
        <taxon>Pezizomycotina</taxon>
        <taxon>Dothideomycetes</taxon>
        <taxon>Dothideomycetidae</taxon>
        <taxon>Dothideales</taxon>
        <taxon>Dothioraceae</taxon>
        <taxon>Neodothiora</taxon>
    </lineage>
</organism>
<dbReference type="SUPFAM" id="SSF47384">
    <property type="entry name" value="Homodimeric domain of signal transducing histidine kinase"/>
    <property type="match status" value="1"/>
</dbReference>
<dbReference type="SMART" id="SM00387">
    <property type="entry name" value="HATPase_c"/>
    <property type="match status" value="1"/>
</dbReference>
<accession>A0ABR3PET1</accession>
<dbReference type="Gene3D" id="3.40.50.2300">
    <property type="match status" value="1"/>
</dbReference>
<evidence type="ECO:0000259" key="6">
    <source>
        <dbReference type="PROSITE" id="PS50109"/>
    </source>
</evidence>
<feature type="compositionally biased region" description="Basic and acidic residues" evidence="5">
    <location>
        <begin position="1071"/>
        <end position="1081"/>
    </location>
</feature>
<dbReference type="Pfam" id="PF00512">
    <property type="entry name" value="HisKA"/>
    <property type="match status" value="1"/>
</dbReference>
<evidence type="ECO:0000313" key="8">
    <source>
        <dbReference type="EMBL" id="KAL1304634.1"/>
    </source>
</evidence>
<feature type="domain" description="Response regulatory" evidence="7">
    <location>
        <begin position="1158"/>
        <end position="1288"/>
    </location>
</feature>
<dbReference type="InterPro" id="IPR036890">
    <property type="entry name" value="HATPase_C_sf"/>
</dbReference>
<dbReference type="InterPro" id="IPR050956">
    <property type="entry name" value="2C_system_His_kinase"/>
</dbReference>
<dbReference type="Gene3D" id="3.30.565.10">
    <property type="entry name" value="Histidine kinase-like ATPase, C-terminal domain"/>
    <property type="match status" value="1"/>
</dbReference>
<evidence type="ECO:0000256" key="3">
    <source>
        <dbReference type="ARBA" id="ARBA00022777"/>
    </source>
</evidence>
<dbReference type="InterPro" id="IPR011006">
    <property type="entry name" value="CheY-like_superfamily"/>
</dbReference>
<feature type="compositionally biased region" description="Low complexity" evidence="5">
    <location>
        <begin position="316"/>
        <end position="330"/>
    </location>
</feature>